<evidence type="ECO:0000313" key="3">
    <source>
        <dbReference type="Proteomes" id="UP000826656"/>
    </source>
</evidence>
<organism evidence="2 3">
    <name type="scientific">Solanum tuberosum</name>
    <name type="common">Potato</name>
    <dbReference type="NCBI Taxonomy" id="4113"/>
    <lineage>
        <taxon>Eukaryota</taxon>
        <taxon>Viridiplantae</taxon>
        <taxon>Streptophyta</taxon>
        <taxon>Embryophyta</taxon>
        <taxon>Tracheophyta</taxon>
        <taxon>Spermatophyta</taxon>
        <taxon>Magnoliopsida</taxon>
        <taxon>eudicotyledons</taxon>
        <taxon>Gunneridae</taxon>
        <taxon>Pentapetalae</taxon>
        <taxon>asterids</taxon>
        <taxon>lamiids</taxon>
        <taxon>Solanales</taxon>
        <taxon>Solanaceae</taxon>
        <taxon>Solanoideae</taxon>
        <taxon>Solaneae</taxon>
        <taxon>Solanum</taxon>
    </lineage>
</organism>
<evidence type="ECO:0000313" key="2">
    <source>
        <dbReference type="EMBL" id="KAH0737951.1"/>
    </source>
</evidence>
<feature type="compositionally biased region" description="Polar residues" evidence="1">
    <location>
        <begin position="71"/>
        <end position="100"/>
    </location>
</feature>
<comment type="caution">
    <text evidence="2">The sequence shown here is derived from an EMBL/GenBank/DDBJ whole genome shotgun (WGS) entry which is preliminary data.</text>
</comment>
<feature type="compositionally biased region" description="Polar residues" evidence="1">
    <location>
        <begin position="180"/>
        <end position="201"/>
    </location>
</feature>
<name>A0ABQ7TTB4_SOLTU</name>
<feature type="compositionally biased region" description="Polar residues" evidence="1">
    <location>
        <begin position="129"/>
        <end position="173"/>
    </location>
</feature>
<proteinExistence type="predicted"/>
<feature type="compositionally biased region" description="Basic and acidic residues" evidence="1">
    <location>
        <begin position="51"/>
        <end position="70"/>
    </location>
</feature>
<protein>
    <submittedName>
        <fullName evidence="2">Uncharacterized protein</fullName>
    </submittedName>
</protein>
<feature type="region of interest" description="Disordered" evidence="1">
    <location>
        <begin position="51"/>
        <end position="206"/>
    </location>
</feature>
<dbReference type="Proteomes" id="UP000826656">
    <property type="component" value="Unassembled WGS sequence"/>
</dbReference>
<evidence type="ECO:0000256" key="1">
    <source>
        <dbReference type="SAM" id="MobiDB-lite"/>
    </source>
</evidence>
<accession>A0ABQ7TTB4</accession>
<dbReference type="EMBL" id="JAIVGD010000028">
    <property type="protein sequence ID" value="KAH0737951.1"/>
    <property type="molecule type" value="Genomic_DNA"/>
</dbReference>
<keyword evidence="3" id="KW-1185">Reference proteome</keyword>
<gene>
    <name evidence="2" type="ORF">KY290_036656</name>
</gene>
<sequence length="292" mass="33517">MGLNEEDLNLGRWQTIEYEHISDYCMYCKHQGPLLHVSTIKQRDDEFKKRKELEADRKNKNKGEQGKQDSRNLQMQYTNREDGNNSSQYQQHQKQGNNNKPADEEWQTQKRKAYRPVQHSIDRPKSPKETLQQQQTRHTGMATNSALPTSNNFIDLSMQDQPNNQEGAENQNSKNKDTMETQINNKSTTDLPSTANQLSNNSDKEKKEKILKNLRKRITGIDSTTPLPKNPLVNCLDEAVEVIGGLEGGCQDGWKEAVQVTETQSVYYFLSLVNQVSVKDKMERADQATKQT</sequence>
<reference evidence="2 3" key="1">
    <citation type="journal article" date="2021" name="bioRxiv">
        <title>Chromosome-scale and haplotype-resolved genome assembly of a tetraploid potato cultivar.</title>
        <authorList>
            <person name="Sun H."/>
            <person name="Jiao W.-B."/>
            <person name="Krause K."/>
            <person name="Campoy J.A."/>
            <person name="Goel M."/>
            <person name="Folz-Donahue K."/>
            <person name="Kukat C."/>
            <person name="Huettel B."/>
            <person name="Schneeberger K."/>
        </authorList>
    </citation>
    <scope>NUCLEOTIDE SEQUENCE [LARGE SCALE GENOMIC DNA]</scope>
    <source>
        <strain evidence="2">SolTubOtavaFocal</strain>
        <tissue evidence="2">Leaves</tissue>
    </source>
</reference>